<evidence type="ECO:0000256" key="2">
    <source>
        <dbReference type="SAM" id="MobiDB-lite"/>
    </source>
</evidence>
<dbReference type="EMBL" id="MCFA01000008">
    <property type="protein sequence ID" value="ORY18172.1"/>
    <property type="molecule type" value="Genomic_DNA"/>
</dbReference>
<protein>
    <recommendedName>
        <fullName evidence="3">Nephrocystin 3-like N-terminal domain-containing protein</fullName>
    </recommendedName>
</protein>
<evidence type="ECO:0000313" key="5">
    <source>
        <dbReference type="Proteomes" id="UP000193144"/>
    </source>
</evidence>
<feature type="domain" description="Nephrocystin 3-like N-terminal" evidence="3">
    <location>
        <begin position="32"/>
        <end position="174"/>
    </location>
</feature>
<feature type="compositionally biased region" description="Acidic residues" evidence="2">
    <location>
        <begin position="222"/>
        <end position="234"/>
    </location>
</feature>
<organism evidence="4 5">
    <name type="scientific">Clohesyomyces aquaticus</name>
    <dbReference type="NCBI Taxonomy" id="1231657"/>
    <lineage>
        <taxon>Eukaryota</taxon>
        <taxon>Fungi</taxon>
        <taxon>Dikarya</taxon>
        <taxon>Ascomycota</taxon>
        <taxon>Pezizomycotina</taxon>
        <taxon>Dothideomycetes</taxon>
        <taxon>Pleosporomycetidae</taxon>
        <taxon>Pleosporales</taxon>
        <taxon>Lindgomycetaceae</taxon>
        <taxon>Clohesyomyces</taxon>
    </lineage>
</organism>
<feature type="region of interest" description="Disordered" evidence="2">
    <location>
        <begin position="208"/>
        <end position="234"/>
    </location>
</feature>
<dbReference type="PANTHER" id="PTHR10039:SF16">
    <property type="entry name" value="GPI INOSITOL-DEACYLASE"/>
    <property type="match status" value="1"/>
</dbReference>
<dbReference type="InterPro" id="IPR027417">
    <property type="entry name" value="P-loop_NTPase"/>
</dbReference>
<keyword evidence="1" id="KW-0677">Repeat</keyword>
<dbReference type="PANTHER" id="PTHR10039">
    <property type="entry name" value="AMELOGENIN"/>
    <property type="match status" value="1"/>
</dbReference>
<name>A0A1Y2A6L1_9PLEO</name>
<comment type="caution">
    <text evidence="4">The sequence shown here is derived from an EMBL/GenBank/DDBJ whole genome shotgun (WGS) entry which is preliminary data.</text>
</comment>
<keyword evidence="5" id="KW-1185">Reference proteome</keyword>
<dbReference type="Pfam" id="PF24883">
    <property type="entry name" value="NPHP3_N"/>
    <property type="match status" value="1"/>
</dbReference>
<dbReference type="SUPFAM" id="SSF52540">
    <property type="entry name" value="P-loop containing nucleoside triphosphate hydrolases"/>
    <property type="match status" value="1"/>
</dbReference>
<gene>
    <name evidence="4" type="ORF">BCR34DRAFT_596407</name>
</gene>
<dbReference type="AlphaFoldDB" id="A0A1Y2A6L1"/>
<evidence type="ECO:0000259" key="3">
    <source>
        <dbReference type="Pfam" id="PF24883"/>
    </source>
</evidence>
<dbReference type="InterPro" id="IPR056884">
    <property type="entry name" value="NPHP3-like_N"/>
</dbReference>
<sequence length="234" mass="27236">MIDAKQREVCNWIEKMNPAQEHNNACDLREEETCCWVLQLPEWDNWLHGSHRFLWIDGIPGAGKTSLASYTIEQTEASCASLQVVNLSIYYYCSYQHTDEKILAFLRWVVSQLCRLFKCVHEVLLDVFQRNNEPNFSQLKQGLRSLLNNVAVAYIIIDVVDECNAREALLDLTSGRIYGARNFVTKDFKLSVSEGIEFYVEDDREASFYDESDNESDREFDKEFDEESDEEPNE</sequence>
<evidence type="ECO:0000313" key="4">
    <source>
        <dbReference type="EMBL" id="ORY18172.1"/>
    </source>
</evidence>
<dbReference type="Gene3D" id="3.40.50.300">
    <property type="entry name" value="P-loop containing nucleotide triphosphate hydrolases"/>
    <property type="match status" value="1"/>
</dbReference>
<dbReference type="STRING" id="1231657.A0A1Y2A6L1"/>
<reference evidence="4 5" key="1">
    <citation type="submission" date="2016-07" db="EMBL/GenBank/DDBJ databases">
        <title>Pervasive Adenine N6-methylation of Active Genes in Fungi.</title>
        <authorList>
            <consortium name="DOE Joint Genome Institute"/>
            <person name="Mondo S.J."/>
            <person name="Dannebaum R.O."/>
            <person name="Kuo R.C."/>
            <person name="Labutti K."/>
            <person name="Haridas S."/>
            <person name="Kuo A."/>
            <person name="Salamov A."/>
            <person name="Ahrendt S.R."/>
            <person name="Lipzen A."/>
            <person name="Sullivan W."/>
            <person name="Andreopoulos W.B."/>
            <person name="Clum A."/>
            <person name="Lindquist E."/>
            <person name="Daum C."/>
            <person name="Ramamoorthy G.K."/>
            <person name="Gryganskyi A."/>
            <person name="Culley D."/>
            <person name="Magnuson J.K."/>
            <person name="James T.Y."/>
            <person name="O'Malley M.A."/>
            <person name="Stajich J.E."/>
            <person name="Spatafora J.W."/>
            <person name="Visel A."/>
            <person name="Grigoriev I.V."/>
        </authorList>
    </citation>
    <scope>NUCLEOTIDE SEQUENCE [LARGE SCALE GENOMIC DNA]</scope>
    <source>
        <strain evidence="4 5">CBS 115471</strain>
    </source>
</reference>
<dbReference type="OrthoDB" id="1577640at2759"/>
<proteinExistence type="predicted"/>
<dbReference type="Proteomes" id="UP000193144">
    <property type="component" value="Unassembled WGS sequence"/>
</dbReference>
<accession>A0A1Y2A6L1</accession>
<evidence type="ECO:0000256" key="1">
    <source>
        <dbReference type="ARBA" id="ARBA00022737"/>
    </source>
</evidence>